<evidence type="ECO:0000256" key="7">
    <source>
        <dbReference type="ARBA" id="ARBA00022777"/>
    </source>
</evidence>
<comment type="caution">
    <text evidence="11">The sequence shown here is derived from an EMBL/GenBank/DDBJ whole genome shotgun (WGS) entry which is preliminary data.</text>
</comment>
<dbReference type="FunFam" id="3.40.50.300:FF:000372">
    <property type="entry name" value="Adenylate kinase isoenzyme 6 homolog"/>
    <property type="match status" value="1"/>
</dbReference>
<keyword evidence="6 10" id="KW-0547">Nucleotide-binding</keyword>
<evidence type="ECO:0000256" key="10">
    <source>
        <dbReference type="HAMAP-Rule" id="MF_03173"/>
    </source>
</evidence>
<comment type="catalytic activity">
    <reaction evidence="1 10">
        <text>AMP + ATP = 2 ADP</text>
        <dbReference type="Rhea" id="RHEA:12973"/>
        <dbReference type="ChEBI" id="CHEBI:30616"/>
        <dbReference type="ChEBI" id="CHEBI:456215"/>
        <dbReference type="ChEBI" id="CHEBI:456216"/>
        <dbReference type="EC" id="2.7.4.3"/>
    </reaction>
</comment>
<dbReference type="GO" id="GO:0005634">
    <property type="term" value="C:nucleus"/>
    <property type="evidence" value="ECO:0007669"/>
    <property type="project" value="UniProtKB-SubCell"/>
</dbReference>
<keyword evidence="5 10" id="KW-0808">Transferase</keyword>
<comment type="catalytic activity">
    <reaction evidence="10">
        <text>ATP + H2O = ADP + phosphate + H(+)</text>
        <dbReference type="Rhea" id="RHEA:13065"/>
        <dbReference type="ChEBI" id="CHEBI:15377"/>
        <dbReference type="ChEBI" id="CHEBI:15378"/>
        <dbReference type="ChEBI" id="CHEBI:30616"/>
        <dbReference type="ChEBI" id="CHEBI:43474"/>
        <dbReference type="ChEBI" id="CHEBI:456216"/>
    </reaction>
</comment>
<evidence type="ECO:0000256" key="5">
    <source>
        <dbReference type="ARBA" id="ARBA00022679"/>
    </source>
</evidence>
<keyword evidence="7 10" id="KW-0418">Kinase</keyword>
<feature type="region of interest" description="LID" evidence="10">
    <location>
        <begin position="111"/>
        <end position="121"/>
    </location>
</feature>
<dbReference type="EMBL" id="CAXLJL010000689">
    <property type="protein sequence ID" value="CAL5139992.1"/>
    <property type="molecule type" value="Genomic_DNA"/>
</dbReference>
<evidence type="ECO:0000313" key="11">
    <source>
        <dbReference type="EMBL" id="CAL5139992.1"/>
    </source>
</evidence>
<feature type="binding site" evidence="10">
    <location>
        <position position="112"/>
    </location>
    <ligand>
        <name>ATP</name>
        <dbReference type="ChEBI" id="CHEBI:30616"/>
    </ligand>
</feature>
<dbReference type="HAMAP" id="MF_00039">
    <property type="entry name" value="Adenylate_kinase_AK6"/>
    <property type="match status" value="1"/>
</dbReference>
<evidence type="ECO:0000256" key="2">
    <source>
        <dbReference type="ARBA" id="ARBA00022490"/>
    </source>
</evidence>
<feature type="region of interest" description="NMPbind" evidence="10">
    <location>
        <begin position="36"/>
        <end position="59"/>
    </location>
</feature>
<organism evidence="11 12">
    <name type="scientific">Calicophoron daubneyi</name>
    <name type="common">Rumen fluke</name>
    <name type="synonym">Paramphistomum daubneyi</name>
    <dbReference type="NCBI Taxonomy" id="300641"/>
    <lineage>
        <taxon>Eukaryota</taxon>
        <taxon>Metazoa</taxon>
        <taxon>Spiralia</taxon>
        <taxon>Lophotrochozoa</taxon>
        <taxon>Platyhelminthes</taxon>
        <taxon>Trematoda</taxon>
        <taxon>Digenea</taxon>
        <taxon>Plagiorchiida</taxon>
        <taxon>Pronocephalata</taxon>
        <taxon>Paramphistomoidea</taxon>
        <taxon>Paramphistomidae</taxon>
        <taxon>Calicophoron</taxon>
    </lineage>
</organism>
<dbReference type="GO" id="GO:0042274">
    <property type="term" value="P:ribosomal small subunit biogenesis"/>
    <property type="evidence" value="ECO:0007669"/>
    <property type="project" value="UniProtKB-UniRule"/>
</dbReference>
<evidence type="ECO:0000256" key="9">
    <source>
        <dbReference type="ARBA" id="ARBA00023242"/>
    </source>
</evidence>
<evidence type="ECO:0000256" key="4">
    <source>
        <dbReference type="ARBA" id="ARBA00022552"/>
    </source>
</evidence>
<name>A0AAV2TRF5_CALDB</name>
<dbReference type="AlphaFoldDB" id="A0AAV2TRF5"/>
<accession>A0AAV2TRF5</accession>
<keyword evidence="4 10" id="KW-0698">rRNA processing</keyword>
<evidence type="ECO:0000256" key="1">
    <source>
        <dbReference type="ARBA" id="ARBA00000582"/>
    </source>
</evidence>
<feature type="binding site" evidence="10">
    <location>
        <position position="16"/>
    </location>
    <ligand>
        <name>ATP</name>
        <dbReference type="ChEBI" id="CHEBI:30616"/>
    </ligand>
</feature>
<dbReference type="EC" id="2.7.4.3" evidence="10"/>
<evidence type="ECO:0000256" key="6">
    <source>
        <dbReference type="ARBA" id="ARBA00022741"/>
    </source>
</evidence>
<reference evidence="11" key="1">
    <citation type="submission" date="2024-06" db="EMBL/GenBank/DDBJ databases">
        <authorList>
            <person name="Liu X."/>
            <person name="Lenzi L."/>
            <person name="Haldenby T S."/>
            <person name="Uol C."/>
        </authorList>
    </citation>
    <scope>NUCLEOTIDE SEQUENCE</scope>
</reference>
<dbReference type="GO" id="GO:0004017">
    <property type="term" value="F:AMP kinase activity"/>
    <property type="evidence" value="ECO:0007669"/>
    <property type="project" value="UniProtKB-UniRule"/>
</dbReference>
<evidence type="ECO:0000256" key="3">
    <source>
        <dbReference type="ARBA" id="ARBA00022517"/>
    </source>
</evidence>
<proteinExistence type="inferred from homology"/>
<dbReference type="GO" id="GO:0016887">
    <property type="term" value="F:ATP hydrolysis activity"/>
    <property type="evidence" value="ECO:0007669"/>
    <property type="project" value="UniProtKB-UniRule"/>
</dbReference>
<dbReference type="PANTHER" id="PTHR12595:SF0">
    <property type="entry name" value="ADENYLATE KINASE ISOENZYME 6"/>
    <property type="match status" value="1"/>
</dbReference>
<gene>
    <name evidence="11" type="ORF">CDAUBV1_LOCUS15173</name>
</gene>
<feature type="binding site" evidence="10">
    <location>
        <position position="20"/>
    </location>
    <ligand>
        <name>ATP</name>
        <dbReference type="ChEBI" id="CHEBI:30616"/>
    </ligand>
</feature>
<dbReference type="Proteomes" id="UP001497525">
    <property type="component" value="Unassembled WGS sequence"/>
</dbReference>
<dbReference type="GO" id="GO:0005737">
    <property type="term" value="C:cytoplasm"/>
    <property type="evidence" value="ECO:0007669"/>
    <property type="project" value="UniProtKB-SubCell"/>
</dbReference>
<dbReference type="InterPro" id="IPR020618">
    <property type="entry name" value="Adenyl_kinase_AK6"/>
</dbReference>
<dbReference type="GO" id="GO:0005524">
    <property type="term" value="F:ATP binding"/>
    <property type="evidence" value="ECO:0007669"/>
    <property type="project" value="UniProtKB-KW"/>
</dbReference>
<keyword evidence="3 10" id="KW-0690">Ribosome biogenesis</keyword>
<protein>
    <recommendedName>
        <fullName evidence="10">Adenylate kinase isoenzyme 6 homolog</fullName>
        <shortName evidence="10">AK6</shortName>
        <ecNumber evidence="10">2.7.4.3</ecNumber>
    </recommendedName>
    <alternativeName>
        <fullName evidence="10">Dual activity adenylate kinase/ATPase</fullName>
        <shortName evidence="10">AK/ATPase</shortName>
    </alternativeName>
</protein>
<evidence type="ECO:0000313" key="12">
    <source>
        <dbReference type="Proteomes" id="UP001497525"/>
    </source>
</evidence>
<dbReference type="Pfam" id="PF13238">
    <property type="entry name" value="AAA_18"/>
    <property type="match status" value="1"/>
</dbReference>
<keyword evidence="8 10" id="KW-0067">ATP-binding</keyword>
<sequence>MSTRTLPNILITGTPGTGKTTLAKAVAEKCYLHFLSVNEVAKEGELYDSYDEENDCHVLDEDRVVDEMEDYMVSGGQIVEYHSCDFFPERWFDAVFVLRTDNTILYPRLSARGYSTHKISDLIHCEIVQVVLDEARESYQEDIVHELQNNTLNDLESNLSQICEWVKSWSASHSV</sequence>
<feature type="binding site" evidence="10">
    <location>
        <position position="19"/>
    </location>
    <ligand>
        <name>ATP</name>
        <dbReference type="ChEBI" id="CHEBI:30616"/>
    </ligand>
</feature>
<evidence type="ECO:0000256" key="8">
    <source>
        <dbReference type="ARBA" id="ARBA00022840"/>
    </source>
</evidence>
<dbReference type="SUPFAM" id="SSF52540">
    <property type="entry name" value="P-loop containing nucleoside triphosphate hydrolases"/>
    <property type="match status" value="1"/>
</dbReference>
<comment type="similarity">
    <text evidence="10">Belongs to the adenylate kinase family. AK6 subfamily.</text>
</comment>
<feature type="binding site" evidence="10">
    <location>
        <position position="21"/>
    </location>
    <ligand>
        <name>ATP</name>
        <dbReference type="ChEBI" id="CHEBI:30616"/>
    </ligand>
</feature>
<comment type="subcellular location">
    <subcellularLocation>
        <location evidence="10">Cytoplasm</location>
    </subcellularLocation>
    <subcellularLocation>
        <location evidence="10">Nucleus</location>
    </subcellularLocation>
</comment>
<dbReference type="Gene3D" id="3.40.50.300">
    <property type="entry name" value="P-loop containing nucleotide triphosphate hydrolases"/>
    <property type="match status" value="1"/>
</dbReference>
<feature type="binding site" evidence="10">
    <location>
        <position position="18"/>
    </location>
    <ligand>
        <name>ATP</name>
        <dbReference type="ChEBI" id="CHEBI:30616"/>
    </ligand>
</feature>
<dbReference type="GO" id="GO:0006364">
    <property type="term" value="P:rRNA processing"/>
    <property type="evidence" value="ECO:0007669"/>
    <property type="project" value="UniProtKB-KW"/>
</dbReference>
<comment type="caution">
    <text evidence="10">Lacks conserved residue(s) required for the propagation of feature annotation.</text>
</comment>
<dbReference type="InterPro" id="IPR027417">
    <property type="entry name" value="P-loop_NTPase"/>
</dbReference>
<keyword evidence="2 10" id="KW-0963">Cytoplasm</keyword>
<keyword evidence="9 10" id="KW-0539">Nucleus</keyword>
<comment type="subunit">
    <text evidence="10">Monomer and homodimer. Interacts with small ribosomal subunit protein uS11. Not a structural component of 43S pre-ribosomes, but transiently interacts with them by binding to uS11.</text>
</comment>
<dbReference type="PANTHER" id="PTHR12595">
    <property type="entry name" value="POS9-ACTIVATING FACTOR FAP7-RELATED"/>
    <property type="match status" value="1"/>
</dbReference>
<comment type="function">
    <text evidence="10">Broad-specificity nucleoside monophosphate (NMP) kinase that catalyzes the reversible transfer of the terminal phosphate group between nucleoside triphosphates and monophosphates. Has also ATPase activity. Involved in the late cytoplasmic maturation steps of the 40S ribosomal particles, specifically 18S rRNA maturation. While NMP activity is not required for ribosome maturation, ATPase activity is. Associates transiently with small ribosomal subunit protein uS11. ATP hydrolysis breaks the interaction with uS11. May temporarily remove uS11 from the ribosome to enable a conformational change of the ribosomal RNA that is needed for the final maturation step of the small ribosomal subunit. Its NMP activity may have a role in nuclear energy homeostasis.</text>
</comment>